<keyword evidence="7 10" id="KW-0472">Membrane</keyword>
<evidence type="ECO:0000256" key="7">
    <source>
        <dbReference type="ARBA" id="ARBA00023136"/>
    </source>
</evidence>
<evidence type="ECO:0000256" key="1">
    <source>
        <dbReference type="ARBA" id="ARBA00004434"/>
    </source>
</evidence>
<dbReference type="PANTHER" id="PTHR28202">
    <property type="entry name" value="ASSEMBLY FACTOR CBP4"/>
    <property type="match status" value="1"/>
</dbReference>
<evidence type="ECO:0000256" key="8">
    <source>
        <dbReference type="ARBA" id="ARBA00023186"/>
    </source>
</evidence>
<keyword evidence="11" id="KW-0175">Coiled coil</keyword>
<evidence type="ECO:0000313" key="12">
    <source>
        <dbReference type="EMBL" id="RCK63012.1"/>
    </source>
</evidence>
<keyword evidence="13" id="KW-1185">Reference proteome</keyword>
<evidence type="ECO:0000256" key="2">
    <source>
        <dbReference type="ARBA" id="ARBA00006780"/>
    </source>
</evidence>
<dbReference type="AlphaFoldDB" id="A0A367YDC1"/>
<keyword evidence="4 10" id="KW-0999">Mitochondrion inner membrane</keyword>
<dbReference type="InterPro" id="IPR012420">
    <property type="entry name" value="Cbp4"/>
</dbReference>
<dbReference type="Proteomes" id="UP000253472">
    <property type="component" value="Unassembled WGS sequence"/>
</dbReference>
<dbReference type="STRING" id="5486.A0A367YDC1"/>
<dbReference type="Pfam" id="PF07960">
    <property type="entry name" value="CBP4"/>
    <property type="match status" value="1"/>
</dbReference>
<evidence type="ECO:0000256" key="5">
    <source>
        <dbReference type="ARBA" id="ARBA00022989"/>
    </source>
</evidence>
<evidence type="ECO:0000256" key="11">
    <source>
        <dbReference type="SAM" id="Coils"/>
    </source>
</evidence>
<evidence type="ECO:0000256" key="9">
    <source>
        <dbReference type="ARBA" id="ARBA00025413"/>
    </source>
</evidence>
<feature type="transmembrane region" description="Helical" evidence="10">
    <location>
        <begin position="81"/>
        <end position="102"/>
    </location>
</feature>
<name>A0A367YDC1_9ASCO</name>
<dbReference type="OrthoDB" id="5576752at2759"/>
<keyword evidence="3 10" id="KW-0812">Transmembrane</keyword>
<comment type="caution">
    <text evidence="12">The sequence shown here is derived from an EMBL/GenBank/DDBJ whole genome shotgun (WGS) entry which is preliminary data.</text>
</comment>
<organism evidence="12 13">
    <name type="scientific">Candida viswanathii</name>
    <dbReference type="NCBI Taxonomy" id="5486"/>
    <lineage>
        <taxon>Eukaryota</taxon>
        <taxon>Fungi</taxon>
        <taxon>Dikarya</taxon>
        <taxon>Ascomycota</taxon>
        <taxon>Saccharomycotina</taxon>
        <taxon>Pichiomycetes</taxon>
        <taxon>Debaryomycetaceae</taxon>
        <taxon>Candida/Lodderomyces clade</taxon>
        <taxon>Candida</taxon>
    </lineage>
</organism>
<comment type="function">
    <text evidence="9 10">Essential for the assembly of ubiquinol-cytochrome c reductase. It has a direct effect on the correct occurrence of the Rieske protein, core 4, core 5 and apocytochrome b.</text>
</comment>
<dbReference type="GO" id="GO:0005743">
    <property type="term" value="C:mitochondrial inner membrane"/>
    <property type="evidence" value="ECO:0007669"/>
    <property type="project" value="UniProtKB-SubCell"/>
</dbReference>
<keyword evidence="6 10" id="KW-0496">Mitochondrion</keyword>
<feature type="coiled-coil region" evidence="11">
    <location>
        <begin position="182"/>
        <end position="209"/>
    </location>
</feature>
<evidence type="ECO:0000256" key="3">
    <source>
        <dbReference type="ARBA" id="ARBA00022692"/>
    </source>
</evidence>
<evidence type="ECO:0000256" key="10">
    <source>
        <dbReference type="RuleBase" id="RU368005"/>
    </source>
</evidence>
<dbReference type="GO" id="GO:0034551">
    <property type="term" value="P:mitochondrial respiratory chain complex III assembly"/>
    <property type="evidence" value="ECO:0007669"/>
    <property type="project" value="TreeGrafter"/>
</dbReference>
<proteinExistence type="inferred from homology"/>
<comment type="similarity">
    <text evidence="2 10">Belongs to the CBP4 family.</text>
</comment>
<sequence>MVEPPADYTPRHYSVKSWPAQKNRTAPHDTAQHPRIPFCFSIPFTSPWRERSAHLAIPPPSTHPRTKNRAMPSVKPLWYRWARVYFAGGCLVGTGFLLYYTIRPTDEQLIARFSPEIREQYERNKELREAEQQKLMEIVKKTSASNDPIWKAGPIGSPFEKEQRNLNMQLIDAELFHKERFEDQQKQEIANANKEAEEAERLLSEKKKKSSLWWKFF</sequence>
<dbReference type="PANTHER" id="PTHR28202:SF1">
    <property type="entry name" value="ASSEMBLY FACTOR CBP4"/>
    <property type="match status" value="1"/>
</dbReference>
<evidence type="ECO:0000256" key="6">
    <source>
        <dbReference type="ARBA" id="ARBA00023128"/>
    </source>
</evidence>
<evidence type="ECO:0000256" key="4">
    <source>
        <dbReference type="ARBA" id="ARBA00022792"/>
    </source>
</evidence>
<accession>A0A367YDC1</accession>
<dbReference type="EMBL" id="QLNQ01000024">
    <property type="protein sequence ID" value="RCK63012.1"/>
    <property type="molecule type" value="Genomic_DNA"/>
</dbReference>
<evidence type="ECO:0000313" key="13">
    <source>
        <dbReference type="Proteomes" id="UP000253472"/>
    </source>
</evidence>
<comment type="subcellular location">
    <subcellularLocation>
        <location evidence="1 10">Mitochondrion inner membrane</location>
        <topology evidence="1 10">Single-pass membrane protein</topology>
    </subcellularLocation>
</comment>
<keyword evidence="5 10" id="KW-1133">Transmembrane helix</keyword>
<gene>
    <name evidence="12" type="primary">CBP4_1</name>
    <name evidence="12" type="ORF">Cantr_10094</name>
</gene>
<keyword evidence="8 10" id="KW-0143">Chaperone</keyword>
<protein>
    <recommendedName>
        <fullName evidence="10">Cytochrome b mRNA-processing protein 4</fullName>
    </recommendedName>
</protein>
<reference evidence="12 13" key="1">
    <citation type="submission" date="2018-06" db="EMBL/GenBank/DDBJ databases">
        <title>Whole genome sequencing of Candida tropicalis (genome annotated by CSBL at Korea University).</title>
        <authorList>
            <person name="Ahn J."/>
        </authorList>
    </citation>
    <scope>NUCLEOTIDE SEQUENCE [LARGE SCALE GENOMIC DNA]</scope>
    <source>
        <strain evidence="12 13">ATCC 20962</strain>
    </source>
</reference>